<evidence type="ECO:0008006" key="5">
    <source>
        <dbReference type="Google" id="ProtNLM"/>
    </source>
</evidence>
<feature type="transmembrane region" description="Helical" evidence="2">
    <location>
        <begin position="385"/>
        <end position="406"/>
    </location>
</feature>
<feature type="transmembrane region" description="Helical" evidence="2">
    <location>
        <begin position="342"/>
        <end position="365"/>
    </location>
</feature>
<evidence type="ECO:0000256" key="2">
    <source>
        <dbReference type="SAM" id="Phobius"/>
    </source>
</evidence>
<organism evidence="3 4">
    <name type="scientific">Rhizoctonia solani</name>
    <dbReference type="NCBI Taxonomy" id="456999"/>
    <lineage>
        <taxon>Eukaryota</taxon>
        <taxon>Fungi</taxon>
        <taxon>Dikarya</taxon>
        <taxon>Basidiomycota</taxon>
        <taxon>Agaricomycotina</taxon>
        <taxon>Agaricomycetes</taxon>
        <taxon>Cantharellales</taxon>
        <taxon>Ceratobasidiaceae</taxon>
        <taxon>Rhizoctonia</taxon>
    </lineage>
</organism>
<feature type="transmembrane region" description="Helical" evidence="2">
    <location>
        <begin position="451"/>
        <end position="470"/>
    </location>
</feature>
<sequence>MADIPRVLQTPGAGPSRSRAPDIFVPPPAHLPNSPVAVRARTPTRNDTCVYEEVELGLYLHPAAAATRSSTDKSSTDKSSADKSSTNESSAGRGTPRMGRRGSTGSITSKVSDPGRGLFLTHSEWRTDIITFCSHVRADPSLSNARITHVQARKSRRLPFMHEYLLIFFTSGNALRFVMRIDRLGKAGFGSSGEAMGPTTGVGTAIQEVGVYHIQDSQHDVESNANVPWLAMDGVWGSHPVVTLVAWDENKRPDSHHAQNAKFSTSERPLLRDIAGLLEGILLEMPNYHLTTANCYLMTRSSLILLHRCCPTAFACYLGSPTGELISAALLAEPVWAGLLRWYLPFVAAFFMIYYPLLIILHRFLYMSFDCFVTCNAGNKLLRSVVYALHSILDVPLPIGIIHSYMNSLEVQINKLVVNISTQFFRIRSSRAEPVPESVSNQPFSVVVDDAWLVLIGWVVLGSTGAVLMFLATAVEYGILAVFLCVLVIGVWFNFKFGSDGPAELILGQQDSLESMFGAPPAAELSGLV</sequence>
<keyword evidence="2" id="KW-1133">Transmembrane helix</keyword>
<feature type="transmembrane region" description="Helical" evidence="2">
    <location>
        <begin position="477"/>
        <end position="495"/>
    </location>
</feature>
<proteinExistence type="predicted"/>
<evidence type="ECO:0000256" key="1">
    <source>
        <dbReference type="SAM" id="MobiDB-lite"/>
    </source>
</evidence>
<feature type="compositionally biased region" description="Basic and acidic residues" evidence="1">
    <location>
        <begin position="70"/>
        <end position="81"/>
    </location>
</feature>
<keyword evidence="2" id="KW-0812">Transmembrane</keyword>
<accession>A0A8H3HEJ1</accession>
<dbReference type="Proteomes" id="UP000663888">
    <property type="component" value="Unassembled WGS sequence"/>
</dbReference>
<dbReference type="AlphaFoldDB" id="A0A8H3HEJ1"/>
<evidence type="ECO:0000313" key="3">
    <source>
        <dbReference type="EMBL" id="CAE6501728.1"/>
    </source>
</evidence>
<keyword evidence="2" id="KW-0472">Membrane</keyword>
<comment type="caution">
    <text evidence="3">The sequence shown here is derived from an EMBL/GenBank/DDBJ whole genome shotgun (WGS) entry which is preliminary data.</text>
</comment>
<dbReference type="EMBL" id="CAJMWX010001674">
    <property type="protein sequence ID" value="CAE6501728.1"/>
    <property type="molecule type" value="Genomic_DNA"/>
</dbReference>
<feature type="region of interest" description="Disordered" evidence="1">
    <location>
        <begin position="1"/>
        <end position="40"/>
    </location>
</feature>
<feature type="region of interest" description="Disordered" evidence="1">
    <location>
        <begin position="65"/>
        <end position="113"/>
    </location>
</feature>
<protein>
    <recommendedName>
        <fullName evidence="5">Transmembrane protein</fullName>
    </recommendedName>
</protein>
<gene>
    <name evidence="3" type="ORF">RDB_LOCUS154090</name>
</gene>
<reference evidence="3" key="1">
    <citation type="submission" date="2021-01" db="EMBL/GenBank/DDBJ databases">
        <authorList>
            <person name="Kaushik A."/>
        </authorList>
    </citation>
    <scope>NUCLEOTIDE SEQUENCE</scope>
    <source>
        <strain evidence="3">AG4-R118</strain>
    </source>
</reference>
<evidence type="ECO:0000313" key="4">
    <source>
        <dbReference type="Proteomes" id="UP000663888"/>
    </source>
</evidence>
<name>A0A8H3HEJ1_9AGAM</name>